<evidence type="ECO:0000256" key="1">
    <source>
        <dbReference type="ARBA" id="ARBA00038357"/>
    </source>
</evidence>
<evidence type="ECO:0000256" key="3">
    <source>
        <dbReference type="SAM" id="Phobius"/>
    </source>
</evidence>
<protein>
    <submittedName>
        <fullName evidence="5">Membrane steroid-binding protein 1</fullName>
    </submittedName>
</protein>
<dbReference type="PANTHER" id="PTHR10281:SF76">
    <property type="entry name" value="CALCUTTA CUP-RELATED"/>
    <property type="match status" value="1"/>
</dbReference>
<dbReference type="Proteomes" id="UP000186594">
    <property type="component" value="Unassembled WGS sequence"/>
</dbReference>
<dbReference type="Pfam" id="PF00173">
    <property type="entry name" value="Cyt-b5"/>
    <property type="match status" value="1"/>
</dbReference>
<evidence type="ECO:0000313" key="5">
    <source>
        <dbReference type="EMBL" id="OLL22515.1"/>
    </source>
</evidence>
<feature type="compositionally biased region" description="Polar residues" evidence="2">
    <location>
        <begin position="12"/>
        <end position="24"/>
    </location>
</feature>
<dbReference type="InterPro" id="IPR036400">
    <property type="entry name" value="Cyt_B5-like_heme/steroid_sf"/>
</dbReference>
<dbReference type="STRING" id="1198029.A0A1U7LIN3"/>
<dbReference type="OMA" id="WTWGYRG"/>
<dbReference type="GO" id="GO:0012505">
    <property type="term" value="C:endomembrane system"/>
    <property type="evidence" value="ECO:0007669"/>
    <property type="project" value="TreeGrafter"/>
</dbReference>
<comment type="caution">
    <text evidence="5">The sequence shown here is derived from an EMBL/GenBank/DDBJ whole genome shotgun (WGS) entry which is preliminary data.</text>
</comment>
<feature type="transmembrane region" description="Helical" evidence="3">
    <location>
        <begin position="30"/>
        <end position="54"/>
    </location>
</feature>
<dbReference type="Gene3D" id="3.10.120.10">
    <property type="entry name" value="Cytochrome b5-like heme/steroid binding domain"/>
    <property type="match status" value="1"/>
</dbReference>
<gene>
    <name evidence="5" type="ORF">NEOLI_002660</name>
</gene>
<sequence>MTDNLRYRGTKTKISTSQERSQSPPVSPKIRLFTVIIKGLALFIIVNLSLSYFITENFTWGYSNKYTNINRHIQFFKSPVELSEAELARFDGSDPSRPIYLAMDGEVYDVSSSRATYGPGGSYHFFSGKDAARAFVTGCFKPDHLIHDLRGLNEIELKDLEGWKRFYADHGKYFRVGKVYHEPLDPNSEFPPPCNGAKKP</sequence>
<feature type="domain" description="Cytochrome b5 heme-binding" evidence="4">
    <location>
        <begin position="82"/>
        <end position="180"/>
    </location>
</feature>
<dbReference type="FunFam" id="3.10.120.10:FF:000003">
    <property type="entry name" value="membrane-associated progesterone receptor component 1"/>
    <property type="match status" value="1"/>
</dbReference>
<keyword evidence="3" id="KW-1133">Transmembrane helix</keyword>
<dbReference type="GO" id="GO:0020037">
    <property type="term" value="F:heme binding"/>
    <property type="evidence" value="ECO:0007669"/>
    <property type="project" value="UniProtKB-ARBA"/>
</dbReference>
<feature type="region of interest" description="Disordered" evidence="2">
    <location>
        <begin position="1"/>
        <end position="25"/>
    </location>
</feature>
<dbReference type="EMBL" id="LXFE01003116">
    <property type="protein sequence ID" value="OLL22515.1"/>
    <property type="molecule type" value="Genomic_DNA"/>
</dbReference>
<keyword evidence="3" id="KW-0812">Transmembrane</keyword>
<dbReference type="InterPro" id="IPR001199">
    <property type="entry name" value="Cyt_B5-like_heme/steroid-bd"/>
</dbReference>
<dbReference type="InterPro" id="IPR050577">
    <property type="entry name" value="MAPR/NEUFC/NENF-like"/>
</dbReference>
<accession>A0A1U7LIN3</accession>
<name>A0A1U7LIN3_NEOID</name>
<dbReference type="OrthoDB" id="10257697at2759"/>
<dbReference type="GO" id="GO:0016020">
    <property type="term" value="C:membrane"/>
    <property type="evidence" value="ECO:0007669"/>
    <property type="project" value="TreeGrafter"/>
</dbReference>
<comment type="similarity">
    <text evidence="1">Belongs to the cytochrome b5 family. MAPR subfamily.</text>
</comment>
<evidence type="ECO:0000313" key="6">
    <source>
        <dbReference type="Proteomes" id="UP000186594"/>
    </source>
</evidence>
<reference evidence="5 6" key="1">
    <citation type="submission" date="2016-04" db="EMBL/GenBank/DDBJ databases">
        <title>Evolutionary innovation and constraint leading to complex multicellularity in the Ascomycota.</title>
        <authorList>
            <person name="Cisse O."/>
            <person name="Nguyen A."/>
            <person name="Hewitt D.A."/>
            <person name="Jedd G."/>
            <person name="Stajich J.E."/>
        </authorList>
    </citation>
    <scope>NUCLEOTIDE SEQUENCE [LARGE SCALE GENOMIC DNA]</scope>
    <source>
        <strain evidence="5 6">DAH-3</strain>
    </source>
</reference>
<keyword evidence="6" id="KW-1185">Reference proteome</keyword>
<dbReference type="SUPFAM" id="SSF55856">
    <property type="entry name" value="Cytochrome b5-like heme/steroid binding domain"/>
    <property type="match status" value="1"/>
</dbReference>
<dbReference type="AlphaFoldDB" id="A0A1U7LIN3"/>
<evidence type="ECO:0000256" key="2">
    <source>
        <dbReference type="SAM" id="MobiDB-lite"/>
    </source>
</evidence>
<evidence type="ECO:0000259" key="4">
    <source>
        <dbReference type="SMART" id="SM01117"/>
    </source>
</evidence>
<proteinExistence type="inferred from homology"/>
<dbReference type="PANTHER" id="PTHR10281">
    <property type="entry name" value="MEMBRANE-ASSOCIATED PROGESTERONE RECEPTOR COMPONENT-RELATED"/>
    <property type="match status" value="1"/>
</dbReference>
<dbReference type="SMART" id="SM01117">
    <property type="entry name" value="Cyt-b5"/>
    <property type="match status" value="1"/>
</dbReference>
<keyword evidence="3" id="KW-0472">Membrane</keyword>
<organism evidence="5 6">
    <name type="scientific">Neolecta irregularis (strain DAH-3)</name>
    <dbReference type="NCBI Taxonomy" id="1198029"/>
    <lineage>
        <taxon>Eukaryota</taxon>
        <taxon>Fungi</taxon>
        <taxon>Dikarya</taxon>
        <taxon>Ascomycota</taxon>
        <taxon>Taphrinomycotina</taxon>
        <taxon>Neolectales</taxon>
        <taxon>Neolectaceae</taxon>
        <taxon>Neolecta</taxon>
    </lineage>
</organism>